<feature type="domain" description="BIG2" evidence="1">
    <location>
        <begin position="219"/>
        <end position="298"/>
    </location>
</feature>
<evidence type="ECO:0000313" key="2">
    <source>
        <dbReference type="EMBL" id="MDR6779346.1"/>
    </source>
</evidence>
<dbReference type="InterPro" id="IPR008964">
    <property type="entry name" value="Invasin/intimin_cell_adhesion"/>
</dbReference>
<dbReference type="Proteomes" id="UP001266807">
    <property type="component" value="Unassembled WGS sequence"/>
</dbReference>
<dbReference type="RefSeq" id="WP_310168661.1">
    <property type="nucleotide sequence ID" value="NZ_JAVDUG010000004.1"/>
</dbReference>
<name>A0ABU1QI76_9BACL</name>
<reference evidence="2 3" key="1">
    <citation type="submission" date="2023-07" db="EMBL/GenBank/DDBJ databases">
        <title>Sorghum-associated microbial communities from plants grown in Nebraska, USA.</title>
        <authorList>
            <person name="Schachtman D."/>
        </authorList>
    </citation>
    <scope>NUCLEOTIDE SEQUENCE [LARGE SCALE GENOMIC DNA]</scope>
    <source>
        <strain evidence="2 3">BE143</strain>
    </source>
</reference>
<evidence type="ECO:0000259" key="1">
    <source>
        <dbReference type="SMART" id="SM00635"/>
    </source>
</evidence>
<dbReference type="EMBL" id="JAVDUG010000004">
    <property type="protein sequence ID" value="MDR6779346.1"/>
    <property type="molecule type" value="Genomic_DNA"/>
</dbReference>
<evidence type="ECO:0000313" key="3">
    <source>
        <dbReference type="Proteomes" id="UP001266807"/>
    </source>
</evidence>
<dbReference type="Pfam" id="PF02368">
    <property type="entry name" value="Big_2"/>
    <property type="match status" value="1"/>
</dbReference>
<dbReference type="SMART" id="SM00635">
    <property type="entry name" value="BID_2"/>
    <property type="match status" value="1"/>
</dbReference>
<accession>A0ABU1QI76</accession>
<proteinExistence type="predicted"/>
<sequence>MNIDYYKKINNAYNTKNARDIDIYNVKKSINIQFEKNPSVFDVVINNNKRSVVITSSTKDQTKTIISKPDESLTNGDIVKWKNINWIIIDCDPRDDIYSKGVLLKCVSSLRWVDSTGEIVESPFALTNDNITNFGVDDGKIIELPNERRNVVISANEKTDELTKKKRFIFDGRAWSITAINKLDTGLNYLTLKEDLINNATDNLELEIADYNGNVANYQLKVLNVKDVVAIEENQTLQLNVELTNNSKVIEVYEKITYSVADETIISVSPTGLVTPLKKGTSKITISFRNISQTIQINVTSSTTNNYTAQIIGDDFIKYNMTKSFTCSFKDNGIDRQEKARFWLSETDSVTPTTLAILIEQDGQVCKIKANNKKGRVILHVENSTRLAYTTKAIEIKSLL</sequence>
<gene>
    <name evidence="2" type="ORF">J2W98_003626</name>
</gene>
<dbReference type="SUPFAM" id="SSF49373">
    <property type="entry name" value="Invasin/intimin cell-adhesion fragments"/>
    <property type="match status" value="1"/>
</dbReference>
<dbReference type="Gene3D" id="2.60.40.1080">
    <property type="match status" value="1"/>
</dbReference>
<keyword evidence="3" id="KW-1185">Reference proteome</keyword>
<protein>
    <recommendedName>
        <fullName evidence="1">BIG2 domain-containing protein</fullName>
    </recommendedName>
</protein>
<comment type="caution">
    <text evidence="2">The sequence shown here is derived from an EMBL/GenBank/DDBJ whole genome shotgun (WGS) entry which is preliminary data.</text>
</comment>
<organism evidence="2 3">
    <name type="scientific">Paenibacillus peoriae</name>
    <dbReference type="NCBI Taxonomy" id="59893"/>
    <lineage>
        <taxon>Bacteria</taxon>
        <taxon>Bacillati</taxon>
        <taxon>Bacillota</taxon>
        <taxon>Bacilli</taxon>
        <taxon>Bacillales</taxon>
        <taxon>Paenibacillaceae</taxon>
        <taxon>Paenibacillus</taxon>
    </lineage>
</organism>
<dbReference type="InterPro" id="IPR003343">
    <property type="entry name" value="Big_2"/>
</dbReference>